<gene>
    <name evidence="2" type="ORF">RFI_26238</name>
</gene>
<sequence length="266" mass="30545">MLERVCVIGKGSQGFHSIEWKKPILFEWMSLSNMNELQMLQVLLVTLLFTTQGVESFLVVQRDQLVSPLPACHKPILHTKKENEHSGNKSSDQRTEAAMSMSMTVSPKNSSQKSRLKWLKTYHYLLLYIVLWNIVNLCVLPLYVVVGCIVTTAAVNIALSVRFVKTVYHSYLLTLTQSKVYLWEEMLATEMSPIRKVGRGSVVVSLASTITFLVYFLFVYDCKYSFIHSSTANCLCNNEDNCEALNWGKREREKKREKERKKKGVF</sequence>
<organism evidence="2 3">
    <name type="scientific">Reticulomyxa filosa</name>
    <dbReference type="NCBI Taxonomy" id="46433"/>
    <lineage>
        <taxon>Eukaryota</taxon>
        <taxon>Sar</taxon>
        <taxon>Rhizaria</taxon>
        <taxon>Retaria</taxon>
        <taxon>Foraminifera</taxon>
        <taxon>Monothalamids</taxon>
        <taxon>Reticulomyxidae</taxon>
        <taxon>Reticulomyxa</taxon>
    </lineage>
</organism>
<feature type="region of interest" description="Disordered" evidence="1">
    <location>
        <begin position="80"/>
        <end position="108"/>
    </location>
</feature>
<dbReference type="AlphaFoldDB" id="X6MB98"/>
<keyword evidence="3" id="KW-1185">Reference proteome</keyword>
<feature type="non-terminal residue" evidence="2">
    <location>
        <position position="266"/>
    </location>
</feature>
<name>X6MB98_RETFI</name>
<protein>
    <submittedName>
        <fullName evidence="2">Uncharacterized protein</fullName>
    </submittedName>
</protein>
<evidence type="ECO:0000313" key="2">
    <source>
        <dbReference type="EMBL" id="ETO11139.1"/>
    </source>
</evidence>
<dbReference type="EMBL" id="ASPP01022721">
    <property type="protein sequence ID" value="ETO11139.1"/>
    <property type="molecule type" value="Genomic_DNA"/>
</dbReference>
<dbReference type="Proteomes" id="UP000023152">
    <property type="component" value="Unassembled WGS sequence"/>
</dbReference>
<evidence type="ECO:0000256" key="1">
    <source>
        <dbReference type="SAM" id="MobiDB-lite"/>
    </source>
</evidence>
<evidence type="ECO:0000313" key="3">
    <source>
        <dbReference type="Proteomes" id="UP000023152"/>
    </source>
</evidence>
<reference evidence="2 3" key="1">
    <citation type="journal article" date="2013" name="Curr. Biol.">
        <title>The Genome of the Foraminiferan Reticulomyxa filosa.</title>
        <authorList>
            <person name="Glockner G."/>
            <person name="Hulsmann N."/>
            <person name="Schleicher M."/>
            <person name="Noegel A.A."/>
            <person name="Eichinger L."/>
            <person name="Gallinger C."/>
            <person name="Pawlowski J."/>
            <person name="Sierra R."/>
            <person name="Euteneuer U."/>
            <person name="Pillet L."/>
            <person name="Moustafa A."/>
            <person name="Platzer M."/>
            <person name="Groth M."/>
            <person name="Szafranski K."/>
            <person name="Schliwa M."/>
        </authorList>
    </citation>
    <scope>NUCLEOTIDE SEQUENCE [LARGE SCALE GENOMIC DNA]</scope>
</reference>
<proteinExistence type="predicted"/>
<accession>X6MB98</accession>
<feature type="compositionally biased region" description="Basic and acidic residues" evidence="1">
    <location>
        <begin position="80"/>
        <end position="95"/>
    </location>
</feature>
<comment type="caution">
    <text evidence="2">The sequence shown here is derived from an EMBL/GenBank/DDBJ whole genome shotgun (WGS) entry which is preliminary data.</text>
</comment>